<feature type="compositionally biased region" description="Basic residues" evidence="1">
    <location>
        <begin position="141"/>
        <end position="154"/>
    </location>
</feature>
<dbReference type="Proteomes" id="UP000817658">
    <property type="component" value="Chromosome 1"/>
</dbReference>
<feature type="compositionally biased region" description="Basic residues" evidence="1">
    <location>
        <begin position="238"/>
        <end position="255"/>
    </location>
</feature>
<feature type="region of interest" description="Disordered" evidence="1">
    <location>
        <begin position="233"/>
        <end position="273"/>
    </location>
</feature>
<reference evidence="2" key="1">
    <citation type="journal article" date="2002" name="Nature">
        <title>The genome sequence and structure of rice chromosome 1.</title>
        <authorList>
            <person name="Sasaki T."/>
            <person name="Matsumoto T."/>
            <person name="Yamamoto K."/>
            <person name="Sakata K."/>
            <person name="Baba T."/>
            <person name="Katayose Y."/>
            <person name="Wu J."/>
            <person name="Niimura Y."/>
            <person name="Cheng Z."/>
            <person name="Nagamura Y."/>
            <person name="Antonio B.A."/>
            <person name="Kanamori H."/>
            <person name="Hosokawa S."/>
            <person name="Masukawa M."/>
            <person name="Arikawa K."/>
            <person name="Chiden Y."/>
            <person name="Hayashi M."/>
            <person name="Okamoto M."/>
            <person name="Ando T."/>
            <person name="Aoki H."/>
            <person name="Arita K."/>
            <person name="Hamada M."/>
            <person name="Harada C."/>
            <person name="Hijishita S."/>
            <person name="Honda M."/>
            <person name="Ichikawa Y."/>
            <person name="Idonuma A."/>
            <person name="Iijima M."/>
            <person name="Ikeda M."/>
            <person name="Ikeno M."/>
            <person name="Itoh S."/>
            <person name="Itoh T."/>
            <person name="Itoh Y."/>
            <person name="Itoh Y."/>
            <person name="Iwabuchi A."/>
            <person name="Kamiya K."/>
            <person name="Karasawa W."/>
            <person name="Katagiri S."/>
            <person name="Kikuta A."/>
            <person name="Kobayashi N."/>
            <person name="Kono I."/>
            <person name="Machita K."/>
            <person name="Maehara T."/>
            <person name="Mizuno H."/>
            <person name="Mizubayashi T."/>
            <person name="Mukai Y."/>
            <person name="Nagasaki H."/>
            <person name="Nakashima M."/>
            <person name="Nakama Y."/>
            <person name="Nakamichi Y."/>
            <person name="Nakamura M."/>
            <person name="Namiki N."/>
            <person name="Negishi M."/>
            <person name="Ohta I."/>
            <person name="Ono N."/>
            <person name="Saji S."/>
            <person name="Sakai K."/>
            <person name="Shibata M."/>
            <person name="Shimokawa T."/>
            <person name="Shomura A."/>
            <person name="Song J."/>
            <person name="Takazaki Y."/>
            <person name="Terasawa K."/>
            <person name="Tsuji K."/>
            <person name="Waki K."/>
            <person name="Yamagata H."/>
            <person name="Yamane H."/>
            <person name="Yoshiki S."/>
            <person name="Yoshihara R."/>
            <person name="Yukawa K."/>
            <person name="Zhong H."/>
            <person name="Iwama H."/>
            <person name="Endo T."/>
            <person name="Ito H."/>
            <person name="Hahn J.H."/>
            <person name="Kim H.I."/>
            <person name="Eun M.Y."/>
            <person name="Yano M."/>
            <person name="Jiang J."/>
            <person name="Gojobori T."/>
        </authorList>
    </citation>
    <scope>NUCLEOTIDE SEQUENCE [LARGE SCALE GENOMIC DNA]</scope>
</reference>
<accession>Q5ZB87</accession>
<feature type="compositionally biased region" description="Low complexity" evidence="1">
    <location>
        <begin position="123"/>
        <end position="134"/>
    </location>
</feature>
<name>Q5ZB87_ORYSJ</name>
<evidence type="ECO:0000313" key="2">
    <source>
        <dbReference type="EMBL" id="BAD53153.1"/>
    </source>
</evidence>
<feature type="compositionally biased region" description="Low complexity" evidence="1">
    <location>
        <begin position="155"/>
        <end position="171"/>
    </location>
</feature>
<gene>
    <name evidence="2" type="primary">B1097D05.18</name>
</gene>
<evidence type="ECO:0000256" key="1">
    <source>
        <dbReference type="SAM" id="MobiDB-lite"/>
    </source>
</evidence>
<organism evidence="2">
    <name type="scientific">Oryza sativa subsp. japonica</name>
    <name type="common">Rice</name>
    <dbReference type="NCBI Taxonomy" id="39947"/>
    <lineage>
        <taxon>Eukaryota</taxon>
        <taxon>Viridiplantae</taxon>
        <taxon>Streptophyta</taxon>
        <taxon>Embryophyta</taxon>
        <taxon>Tracheophyta</taxon>
        <taxon>Spermatophyta</taxon>
        <taxon>Magnoliopsida</taxon>
        <taxon>Liliopsida</taxon>
        <taxon>Poales</taxon>
        <taxon>Poaceae</taxon>
        <taxon>BOP clade</taxon>
        <taxon>Oryzoideae</taxon>
        <taxon>Oryzeae</taxon>
        <taxon>Oryzinae</taxon>
        <taxon>Oryza</taxon>
        <taxon>Oryza sativa</taxon>
    </lineage>
</organism>
<sequence length="273" mass="28967">MTKTFSGKQRMMTSIAWQRCVVYGLRRLDDVPGNSDEMACDVAGAGDALRAPSSGAPVGVLLEQPADEFEEDGNVDESERTSVMSRRGGCDRQGDNVQRLGDITSPACSRSRSHRRPPPLSPDPSGTRPATAGSGRDEARRRRIREGRGPRRRPVAAQSSLSSGSSLGSSSRRSRPPPPTGSGHPLVVGVVVVVAPLSAASARQIRAPSRRRRPVVVGVVRIEVVVVVAQLSAASTRHAPRRSHPTPPRAFHRRSPCATPLSAAGATAHPTPL</sequence>
<dbReference type="AlphaFoldDB" id="Q5ZB87"/>
<feature type="compositionally biased region" description="Acidic residues" evidence="1">
    <location>
        <begin position="65"/>
        <end position="76"/>
    </location>
</feature>
<dbReference type="EMBL" id="AP003332">
    <property type="protein sequence ID" value="BAD53153.1"/>
    <property type="molecule type" value="Genomic_DNA"/>
</dbReference>
<proteinExistence type="predicted"/>
<feature type="region of interest" description="Disordered" evidence="1">
    <location>
        <begin position="47"/>
        <end position="185"/>
    </location>
</feature>
<protein>
    <submittedName>
        <fullName evidence="2">Uncharacterized protein</fullName>
    </submittedName>
</protein>